<gene>
    <name evidence="2" type="ORF">QBC34DRAFT_453123</name>
</gene>
<keyword evidence="1" id="KW-0812">Transmembrane</keyword>
<reference evidence="2" key="1">
    <citation type="journal article" date="2023" name="Mol. Phylogenet. Evol.">
        <title>Genome-scale phylogeny and comparative genomics of the fungal order Sordariales.</title>
        <authorList>
            <person name="Hensen N."/>
            <person name="Bonometti L."/>
            <person name="Westerberg I."/>
            <person name="Brannstrom I.O."/>
            <person name="Guillou S."/>
            <person name="Cros-Aarteil S."/>
            <person name="Calhoun S."/>
            <person name="Haridas S."/>
            <person name="Kuo A."/>
            <person name="Mondo S."/>
            <person name="Pangilinan J."/>
            <person name="Riley R."/>
            <person name="LaButti K."/>
            <person name="Andreopoulos B."/>
            <person name="Lipzen A."/>
            <person name="Chen C."/>
            <person name="Yan M."/>
            <person name="Daum C."/>
            <person name="Ng V."/>
            <person name="Clum A."/>
            <person name="Steindorff A."/>
            <person name="Ohm R.A."/>
            <person name="Martin F."/>
            <person name="Silar P."/>
            <person name="Natvig D.O."/>
            <person name="Lalanne C."/>
            <person name="Gautier V."/>
            <person name="Ament-Velasquez S.L."/>
            <person name="Kruys A."/>
            <person name="Hutchinson M.I."/>
            <person name="Powell A.J."/>
            <person name="Barry K."/>
            <person name="Miller A.N."/>
            <person name="Grigoriev I.V."/>
            <person name="Debuchy R."/>
            <person name="Gladieux P."/>
            <person name="Hiltunen Thoren M."/>
            <person name="Johannesson H."/>
        </authorList>
    </citation>
    <scope>NUCLEOTIDE SEQUENCE</scope>
    <source>
        <strain evidence="2">PSN243</strain>
    </source>
</reference>
<feature type="transmembrane region" description="Helical" evidence="1">
    <location>
        <begin position="90"/>
        <end position="108"/>
    </location>
</feature>
<dbReference type="AlphaFoldDB" id="A0AAV9G1D7"/>
<keyword evidence="1" id="KW-0472">Membrane</keyword>
<keyword evidence="1" id="KW-1133">Transmembrane helix</keyword>
<dbReference type="Proteomes" id="UP001321760">
    <property type="component" value="Unassembled WGS sequence"/>
</dbReference>
<accession>A0AAV9G1D7</accession>
<reference evidence="2" key="2">
    <citation type="submission" date="2023-05" db="EMBL/GenBank/DDBJ databases">
        <authorList>
            <consortium name="Lawrence Berkeley National Laboratory"/>
            <person name="Steindorff A."/>
            <person name="Hensen N."/>
            <person name="Bonometti L."/>
            <person name="Westerberg I."/>
            <person name="Brannstrom I.O."/>
            <person name="Guillou S."/>
            <person name="Cros-Aarteil S."/>
            <person name="Calhoun S."/>
            <person name="Haridas S."/>
            <person name="Kuo A."/>
            <person name="Mondo S."/>
            <person name="Pangilinan J."/>
            <person name="Riley R."/>
            <person name="Labutti K."/>
            <person name="Andreopoulos B."/>
            <person name="Lipzen A."/>
            <person name="Chen C."/>
            <person name="Yanf M."/>
            <person name="Daum C."/>
            <person name="Ng V."/>
            <person name="Clum A."/>
            <person name="Ohm R."/>
            <person name="Martin F."/>
            <person name="Silar P."/>
            <person name="Natvig D."/>
            <person name="Lalanne C."/>
            <person name="Gautier V."/>
            <person name="Ament-Velasquez S.L."/>
            <person name="Kruys A."/>
            <person name="Hutchinson M.I."/>
            <person name="Powell A.J."/>
            <person name="Barry K."/>
            <person name="Miller A.N."/>
            <person name="Grigoriev I.V."/>
            <person name="Debuchy R."/>
            <person name="Gladieux P."/>
            <person name="Thoren M.H."/>
            <person name="Johannesson H."/>
        </authorList>
    </citation>
    <scope>NUCLEOTIDE SEQUENCE</scope>
    <source>
        <strain evidence="2">PSN243</strain>
    </source>
</reference>
<sequence length="359" mass="40618">MPPSRTRDARPCASDTHHHLHHSVLRRPFPESCTPSLIFDSDKEPWRIPTEEELDHLSAELPLRARAMLNETRDPAVLRSRELWQSSSRVFCFSAAAAAIHFLTVVAVSPSVRQHIRRVVVHEDRFSVVHPECHAQGLVPFCQENPDLRIERRASLWRTVIYPHIPVMQDIAATCRHGSKGFKHWNLTAKVSSWMSEASSPALPAAIALVIDAGPTPQRATEIFQNVVHRDVGWRLAYERLCVPGAATPDQVVNIKNEFFYHQTIFPDVLQALCENRPGSRAQCNFDPGVPWDDNRISDLMERGRSFPHIPLSETYLSWGGHLGELLVQSEPYDTIPPLPPLADIIEETLNRRPQAVQP</sequence>
<protein>
    <submittedName>
        <fullName evidence="2">Uncharacterized protein</fullName>
    </submittedName>
</protein>
<name>A0AAV9G1D7_9PEZI</name>
<evidence type="ECO:0000313" key="2">
    <source>
        <dbReference type="EMBL" id="KAK4442409.1"/>
    </source>
</evidence>
<evidence type="ECO:0000313" key="3">
    <source>
        <dbReference type="Proteomes" id="UP001321760"/>
    </source>
</evidence>
<comment type="caution">
    <text evidence="2">The sequence shown here is derived from an EMBL/GenBank/DDBJ whole genome shotgun (WGS) entry which is preliminary data.</text>
</comment>
<organism evidence="2 3">
    <name type="scientific">Podospora aff. communis PSN243</name>
    <dbReference type="NCBI Taxonomy" id="3040156"/>
    <lineage>
        <taxon>Eukaryota</taxon>
        <taxon>Fungi</taxon>
        <taxon>Dikarya</taxon>
        <taxon>Ascomycota</taxon>
        <taxon>Pezizomycotina</taxon>
        <taxon>Sordariomycetes</taxon>
        <taxon>Sordariomycetidae</taxon>
        <taxon>Sordariales</taxon>
        <taxon>Podosporaceae</taxon>
        <taxon>Podospora</taxon>
    </lineage>
</organism>
<proteinExistence type="predicted"/>
<evidence type="ECO:0000256" key="1">
    <source>
        <dbReference type="SAM" id="Phobius"/>
    </source>
</evidence>
<keyword evidence="3" id="KW-1185">Reference proteome</keyword>
<dbReference type="EMBL" id="MU866017">
    <property type="protein sequence ID" value="KAK4442409.1"/>
    <property type="molecule type" value="Genomic_DNA"/>
</dbReference>